<dbReference type="CDD" id="cd06273">
    <property type="entry name" value="PBP1_LacI-like"/>
    <property type="match status" value="1"/>
</dbReference>
<dbReference type="Gene3D" id="3.40.50.2300">
    <property type="match status" value="2"/>
</dbReference>
<dbReference type="Pfam" id="PF00356">
    <property type="entry name" value="LacI"/>
    <property type="match status" value="1"/>
</dbReference>
<dbReference type="EMBL" id="CP059052">
    <property type="protein sequence ID" value="QLJ12605.1"/>
    <property type="molecule type" value="Genomic_DNA"/>
</dbReference>
<dbReference type="InterPro" id="IPR000843">
    <property type="entry name" value="HTH_LacI"/>
</dbReference>
<dbReference type="CDD" id="cd01392">
    <property type="entry name" value="HTH_LacI"/>
    <property type="match status" value="1"/>
</dbReference>
<dbReference type="SUPFAM" id="SSF47413">
    <property type="entry name" value="lambda repressor-like DNA-binding domains"/>
    <property type="match status" value="1"/>
</dbReference>
<dbReference type="Pfam" id="PF13377">
    <property type="entry name" value="Peripla_BP_3"/>
    <property type="match status" value="1"/>
</dbReference>
<accession>A0A7D5VVB4</accession>
<dbReference type="SUPFAM" id="SSF53822">
    <property type="entry name" value="Periplasmic binding protein-like I"/>
    <property type="match status" value="1"/>
</dbReference>
<dbReference type="SMART" id="SM00354">
    <property type="entry name" value="HTH_LACI"/>
    <property type="match status" value="1"/>
</dbReference>
<evidence type="ECO:0000256" key="3">
    <source>
        <dbReference type="ARBA" id="ARBA00023163"/>
    </source>
</evidence>
<keyword evidence="1" id="KW-0805">Transcription regulation</keyword>
<name>A0A7D5VVB4_PSEPU</name>
<evidence type="ECO:0000256" key="1">
    <source>
        <dbReference type="ARBA" id="ARBA00023015"/>
    </source>
</evidence>
<protein>
    <submittedName>
        <fullName evidence="5">LacI family DNA-binding transcriptional regulator</fullName>
    </submittedName>
</protein>
<keyword evidence="2 5" id="KW-0238">DNA-binding</keyword>
<dbReference type="InterPro" id="IPR010982">
    <property type="entry name" value="Lambda_DNA-bd_dom_sf"/>
</dbReference>
<dbReference type="GO" id="GO:0000976">
    <property type="term" value="F:transcription cis-regulatory region binding"/>
    <property type="evidence" value="ECO:0007669"/>
    <property type="project" value="TreeGrafter"/>
</dbReference>
<dbReference type="InterPro" id="IPR028082">
    <property type="entry name" value="Peripla_BP_I"/>
</dbReference>
<feature type="domain" description="HTH lacI-type" evidence="4">
    <location>
        <begin position="4"/>
        <end position="58"/>
    </location>
</feature>
<keyword evidence="3" id="KW-0804">Transcription</keyword>
<dbReference type="PROSITE" id="PS50932">
    <property type="entry name" value="HTH_LACI_2"/>
    <property type="match status" value="1"/>
</dbReference>
<dbReference type="Proteomes" id="UP000510934">
    <property type="component" value="Chromosome"/>
</dbReference>
<proteinExistence type="predicted"/>
<reference evidence="5 6" key="1">
    <citation type="journal article" date="2009" name="Mikrobiologiia">
        <title>[Phenanthren biodegradation and interaction of Pseudomonas putida BS3701 and Burkholderia sp.BS3702 in plant rhizosphere].</title>
        <authorList>
            <person name="Ovchinnikova A.A."/>
            <person name="Vetrova A.A."/>
            <person name="Filonov A.E."/>
            <person name="Boronin A.M."/>
        </authorList>
    </citation>
    <scope>NUCLEOTIDE SEQUENCE [LARGE SCALE GENOMIC DNA]</scope>
    <source>
        <strain evidence="5 6">BS3701</strain>
    </source>
</reference>
<dbReference type="PANTHER" id="PTHR30146">
    <property type="entry name" value="LACI-RELATED TRANSCRIPTIONAL REPRESSOR"/>
    <property type="match status" value="1"/>
</dbReference>
<evidence type="ECO:0000313" key="6">
    <source>
        <dbReference type="Proteomes" id="UP000510934"/>
    </source>
</evidence>
<dbReference type="InterPro" id="IPR046335">
    <property type="entry name" value="LacI/GalR-like_sensor"/>
</dbReference>
<evidence type="ECO:0000259" key="4">
    <source>
        <dbReference type="PROSITE" id="PS50932"/>
    </source>
</evidence>
<sequence>MKKVSVKDVAQAAGVSVATVSRAYNLPDKVRDDVREKVIGIAERMGYSPNPAAQALRRQRSHTIGVVIPSLNYAIFARLVESFQEVLVAAGYNVLVLTTGYDNHNMFGPVKRLIDRGIDGLMVVGQIFDEGLRQYIVDRKLPCVTSYSYTDDPLIPSIGFDNFEATKKIVEHLIKMGHTHISMFAGPSHGNDRQQERIRAFNETLTTHGLLGNAVIVEREYTDAARQGAEALKIIRSERPDTTAIVCNSDVFAFSIISECIKLGICVPDEMSVAGFDDDSYTSLFNPPLTTVAVPATELGKHAAREMLNALTHRKQIMASRFETHLIVRESTSTPFIKANA</sequence>
<dbReference type="Gene3D" id="1.10.260.40">
    <property type="entry name" value="lambda repressor-like DNA-binding domains"/>
    <property type="match status" value="1"/>
</dbReference>
<dbReference type="AlphaFoldDB" id="A0A7D5VVB4"/>
<dbReference type="GO" id="GO:0003700">
    <property type="term" value="F:DNA-binding transcription factor activity"/>
    <property type="evidence" value="ECO:0007669"/>
    <property type="project" value="TreeGrafter"/>
</dbReference>
<gene>
    <name evidence="5" type="ORF">H0H12_19405</name>
</gene>
<evidence type="ECO:0000256" key="2">
    <source>
        <dbReference type="ARBA" id="ARBA00023125"/>
    </source>
</evidence>
<evidence type="ECO:0000313" key="5">
    <source>
        <dbReference type="EMBL" id="QLJ12605.1"/>
    </source>
</evidence>
<dbReference type="PANTHER" id="PTHR30146:SF138">
    <property type="entry name" value="TRANSCRIPTIONAL REGULATORY PROTEIN"/>
    <property type="match status" value="1"/>
</dbReference>
<organism evidence="5 6">
    <name type="scientific">Pseudomonas putida</name>
    <name type="common">Arthrobacter siderocapsulatus</name>
    <dbReference type="NCBI Taxonomy" id="303"/>
    <lineage>
        <taxon>Bacteria</taxon>
        <taxon>Pseudomonadati</taxon>
        <taxon>Pseudomonadota</taxon>
        <taxon>Gammaproteobacteria</taxon>
        <taxon>Pseudomonadales</taxon>
        <taxon>Pseudomonadaceae</taxon>
        <taxon>Pseudomonas</taxon>
    </lineage>
</organism>
<dbReference type="RefSeq" id="WP_180688467.1">
    <property type="nucleotide sequence ID" value="NZ_CP059052.1"/>
</dbReference>